<keyword evidence="8" id="KW-1185">Reference proteome</keyword>
<keyword evidence="9" id="KW-0378">Hydrolase</keyword>
<name>A0A1W4WVH5_AGRPL</name>
<feature type="region of interest" description="Disordered" evidence="6">
    <location>
        <begin position="1"/>
        <end position="26"/>
    </location>
</feature>
<evidence type="ECO:0000256" key="6">
    <source>
        <dbReference type="SAM" id="MobiDB-lite"/>
    </source>
</evidence>
<dbReference type="FunCoup" id="A0A1W4WVH5">
    <property type="interactions" value="2"/>
</dbReference>
<dbReference type="CDD" id="cd22363">
    <property type="entry name" value="tRNA-intron_lyase_C"/>
    <property type="match status" value="1"/>
</dbReference>
<proteinExistence type="inferred from homology"/>
<dbReference type="GO" id="GO:0005737">
    <property type="term" value="C:cytoplasm"/>
    <property type="evidence" value="ECO:0007669"/>
    <property type="project" value="TreeGrafter"/>
</dbReference>
<feature type="active site" evidence="5">
    <location>
        <position position="214"/>
    </location>
</feature>
<dbReference type="GO" id="GO:0000213">
    <property type="term" value="F:tRNA-intron lyase activity"/>
    <property type="evidence" value="ECO:0007669"/>
    <property type="project" value="UniProtKB-UniRule"/>
</dbReference>
<dbReference type="InterPro" id="IPR011856">
    <property type="entry name" value="tRNA_endonuc-like_dom_sf"/>
</dbReference>
<dbReference type="GO" id="GO:0000214">
    <property type="term" value="C:tRNA-intron endonuclease complex"/>
    <property type="evidence" value="ECO:0007669"/>
    <property type="project" value="UniProtKB-UniRule"/>
</dbReference>
<evidence type="ECO:0000256" key="3">
    <source>
        <dbReference type="ARBA" id="ARBA00023239"/>
    </source>
</evidence>
<dbReference type="RefSeq" id="XP_018324148.1">
    <property type="nucleotide sequence ID" value="XM_018468646.2"/>
</dbReference>
<dbReference type="GeneID" id="108736284"/>
<comment type="function">
    <text evidence="4">Constitutes one of the two catalytic subunit of the tRNA-splicing endonuclease complex, a complex responsible for identification and cleavage of the splice sites in pre-tRNA. It cleaves pre-tRNA at the 5'- and 3'-splice sites to release the intron. The products are an intron and two tRNA half-molecules bearing 2',3'-cyclic phosphate and 5'-OH termini. There are no conserved sequences at the splice sites, but the intron is invariably located at the same site in the gene, placing the splice sites an invariant distance from the constant structural features of the tRNA body.</text>
</comment>
<dbReference type="Proteomes" id="UP000192223">
    <property type="component" value="Unplaced"/>
</dbReference>
<dbReference type="PANTHER" id="PTHR21227:SF0">
    <property type="entry name" value="TRNA-SPLICING ENDONUCLEASE SUBUNIT SEN2"/>
    <property type="match status" value="1"/>
</dbReference>
<dbReference type="AlphaFoldDB" id="A0A1W4WVH5"/>
<organism evidence="8 9">
    <name type="scientific">Agrilus planipennis</name>
    <name type="common">Emerald ash borer</name>
    <name type="synonym">Agrilus marcopoli</name>
    <dbReference type="NCBI Taxonomy" id="224129"/>
    <lineage>
        <taxon>Eukaryota</taxon>
        <taxon>Metazoa</taxon>
        <taxon>Ecdysozoa</taxon>
        <taxon>Arthropoda</taxon>
        <taxon>Hexapoda</taxon>
        <taxon>Insecta</taxon>
        <taxon>Pterygota</taxon>
        <taxon>Neoptera</taxon>
        <taxon>Endopterygota</taxon>
        <taxon>Coleoptera</taxon>
        <taxon>Polyphaga</taxon>
        <taxon>Elateriformia</taxon>
        <taxon>Buprestoidea</taxon>
        <taxon>Buprestidae</taxon>
        <taxon>Agrilinae</taxon>
        <taxon>Agrilus</taxon>
    </lineage>
</organism>
<dbReference type="InterPro" id="IPR036167">
    <property type="entry name" value="tRNA_intron_Endo_cat-like_sf"/>
</dbReference>
<dbReference type="GO" id="GO:0003676">
    <property type="term" value="F:nucleic acid binding"/>
    <property type="evidence" value="ECO:0007669"/>
    <property type="project" value="InterPro"/>
</dbReference>
<dbReference type="SUPFAM" id="SSF53032">
    <property type="entry name" value="tRNA-intron endonuclease catalytic domain-like"/>
    <property type="match status" value="1"/>
</dbReference>
<dbReference type="InterPro" id="IPR006676">
    <property type="entry name" value="tRNA_splic"/>
</dbReference>
<dbReference type="Pfam" id="PF01974">
    <property type="entry name" value="tRNA_int_endo"/>
    <property type="match status" value="1"/>
</dbReference>
<feature type="active site" evidence="5">
    <location>
        <position position="257"/>
    </location>
</feature>
<comment type="similarity">
    <text evidence="1 4">Belongs to the tRNA-intron endonuclease family.</text>
</comment>
<keyword evidence="9" id="KW-0540">Nuclease</keyword>
<feature type="active site" evidence="5">
    <location>
        <position position="206"/>
    </location>
</feature>
<feature type="compositionally biased region" description="Polar residues" evidence="6">
    <location>
        <begin position="12"/>
        <end position="26"/>
    </location>
</feature>
<sequence>MQVKEPKRKRNLQLSPTAPLPVNNTSTDTSKIQCNFDGYSIVVNDKEHMKKLYMNGFFGKMNLSKNFHSFDPHKGDKIIRKRQFDLRKKIASRIKSKSQFKIIVVPDSDSENDDYFSNLKAVYEIDNVCISEKLFLGLEEAFFLLNGLNCIDIFADKGLLTTDEAWTLFSSTDQYFVQNYVVYHYFRSKQWVVKPGLKFGGDFLLYKDGPSVYHASYVVIIDVVNPENLERRTSLCRRKMSVIEIVGLNRLCENCGKELIICQLMWPENITGRKYTDIQDISVNETLARRWIPSKERDNGKKEKTQ</sequence>
<dbReference type="PIRSF" id="PIRSF011789">
    <property type="entry name" value="tRNA_splic_SEN2"/>
    <property type="match status" value="1"/>
</dbReference>
<reference evidence="9" key="1">
    <citation type="submission" date="2025-08" db="UniProtKB">
        <authorList>
            <consortium name="RefSeq"/>
        </authorList>
    </citation>
    <scope>IDENTIFICATION</scope>
    <source>
        <tissue evidence="9">Entire body</tissue>
    </source>
</reference>
<evidence type="ECO:0000256" key="1">
    <source>
        <dbReference type="ARBA" id="ARBA00008078"/>
    </source>
</evidence>
<dbReference type="OrthoDB" id="10249562at2759"/>
<accession>A0A1W4WVH5</accession>
<keyword evidence="2 4" id="KW-0819">tRNA processing</keyword>
<dbReference type="KEGG" id="apln:108736284"/>
<evidence type="ECO:0000256" key="5">
    <source>
        <dbReference type="PIRSR" id="PIRSR011789-1"/>
    </source>
</evidence>
<dbReference type="STRING" id="224129.A0A1W4WVH5"/>
<protein>
    <recommendedName>
        <fullName evidence="4">tRNA-splicing endonuclease subunit Sen2</fullName>
        <ecNumber evidence="4">4.6.1.16</ecNumber>
    </recommendedName>
</protein>
<dbReference type="CTD" id="80746"/>
<evidence type="ECO:0000259" key="7">
    <source>
        <dbReference type="Pfam" id="PF01974"/>
    </source>
</evidence>
<gene>
    <name evidence="9" type="primary">LOC108736284</name>
</gene>
<evidence type="ECO:0000313" key="8">
    <source>
        <dbReference type="Proteomes" id="UP000192223"/>
    </source>
</evidence>
<feature type="domain" description="tRNA intron endonuclease catalytic" evidence="7">
    <location>
        <begin position="176"/>
        <end position="262"/>
    </location>
</feature>
<evidence type="ECO:0000313" key="9">
    <source>
        <dbReference type="RefSeq" id="XP_018324148.1"/>
    </source>
</evidence>
<keyword evidence="3 4" id="KW-0456">Lyase</keyword>
<dbReference type="Gene3D" id="3.40.1350.10">
    <property type="match status" value="1"/>
</dbReference>
<dbReference type="InterPro" id="IPR016589">
    <property type="entry name" value="tRNA_splic_SEN2"/>
</dbReference>
<keyword evidence="9" id="KW-0255">Endonuclease</keyword>
<evidence type="ECO:0000256" key="4">
    <source>
        <dbReference type="PIRNR" id="PIRNR011789"/>
    </source>
</evidence>
<dbReference type="EC" id="4.6.1.16" evidence="4"/>
<dbReference type="InParanoid" id="A0A1W4WVH5"/>
<dbReference type="InterPro" id="IPR006677">
    <property type="entry name" value="tRNA_intron_Endonuc_cat-like"/>
</dbReference>
<evidence type="ECO:0000256" key="2">
    <source>
        <dbReference type="ARBA" id="ARBA00022694"/>
    </source>
</evidence>
<dbReference type="PANTHER" id="PTHR21227">
    <property type="entry name" value="TRNA-SPLICING ENDONUCLEASE SUBUNIT SEN2"/>
    <property type="match status" value="1"/>
</dbReference>
<dbReference type="GO" id="GO:0000379">
    <property type="term" value="P:tRNA-type intron splice site recognition and cleavage"/>
    <property type="evidence" value="ECO:0007669"/>
    <property type="project" value="TreeGrafter"/>
</dbReference>
<feature type="compositionally biased region" description="Basic residues" evidence="6">
    <location>
        <begin position="1"/>
        <end position="11"/>
    </location>
</feature>